<dbReference type="PRINTS" id="PR00463">
    <property type="entry name" value="EP450I"/>
</dbReference>
<dbReference type="GO" id="GO:0020037">
    <property type="term" value="F:heme binding"/>
    <property type="evidence" value="ECO:0007669"/>
    <property type="project" value="InterPro"/>
</dbReference>
<gene>
    <name evidence="4" type="ORF">SETIT_9G241100v2</name>
</gene>
<protein>
    <recommendedName>
        <fullName evidence="5">Cytochrome P450</fullName>
    </recommendedName>
</protein>
<dbReference type="SUPFAM" id="SSF48264">
    <property type="entry name" value="Cytochrome P450"/>
    <property type="match status" value="1"/>
</dbReference>
<dbReference type="InterPro" id="IPR002401">
    <property type="entry name" value="Cyt_P450_E_grp-I"/>
</dbReference>
<dbReference type="GO" id="GO:0016705">
    <property type="term" value="F:oxidoreductase activity, acting on paired donors, with incorporation or reduction of molecular oxygen"/>
    <property type="evidence" value="ECO:0007669"/>
    <property type="project" value="InterPro"/>
</dbReference>
<dbReference type="GO" id="GO:0005506">
    <property type="term" value="F:iron ion binding"/>
    <property type="evidence" value="ECO:0007669"/>
    <property type="project" value="InterPro"/>
</dbReference>
<dbReference type="OrthoDB" id="2789670at2759"/>
<organism evidence="4">
    <name type="scientific">Setaria italica</name>
    <name type="common">Foxtail millet</name>
    <name type="synonym">Panicum italicum</name>
    <dbReference type="NCBI Taxonomy" id="4555"/>
    <lineage>
        <taxon>Eukaryota</taxon>
        <taxon>Viridiplantae</taxon>
        <taxon>Streptophyta</taxon>
        <taxon>Embryophyta</taxon>
        <taxon>Tracheophyta</taxon>
        <taxon>Spermatophyta</taxon>
        <taxon>Magnoliopsida</taxon>
        <taxon>Liliopsida</taxon>
        <taxon>Poales</taxon>
        <taxon>Poaceae</taxon>
        <taxon>PACMAD clade</taxon>
        <taxon>Panicoideae</taxon>
        <taxon>Panicodae</taxon>
        <taxon>Paniceae</taxon>
        <taxon>Cenchrinae</taxon>
        <taxon>Setaria</taxon>
    </lineage>
</organism>
<evidence type="ECO:0000256" key="3">
    <source>
        <dbReference type="ARBA" id="ARBA00023004"/>
    </source>
</evidence>
<sequence>MKPKLNLPPGPWTLPVIGSIHHLIANPLIYRTLRGLAQKHGPLMTLRLGEVPVLVVSSPEAAREVLKTHDTTFADRFTNATAAAISYNATDVALSPYGERWRQLRKICVLELLSAVRVQSFRRIREEEVARFMRSVAASAAAGDEMDMSAAIFGFIYDAFMRECVGSRCKYQGEYLDAFHMAVRQTSGMSVADLFPSSQIMQMLATAPRKALACRDRMQRVLERDMKEKKEAMDSGDETVHESFVGVLLRLQSCK</sequence>
<proteinExistence type="inferred from homology"/>
<evidence type="ECO:0008006" key="5">
    <source>
        <dbReference type="Google" id="ProtNLM"/>
    </source>
</evidence>
<reference evidence="4" key="2">
    <citation type="submission" date="2015-07" db="EMBL/GenBank/DDBJ databases">
        <authorList>
            <person name="Noorani M."/>
        </authorList>
    </citation>
    <scope>NUCLEOTIDE SEQUENCE</scope>
    <source>
        <strain evidence="4">Yugu1</strain>
    </source>
</reference>
<evidence type="ECO:0000256" key="1">
    <source>
        <dbReference type="ARBA" id="ARBA00010617"/>
    </source>
</evidence>
<dbReference type="EMBL" id="CM003536">
    <property type="protein sequence ID" value="RCV42751.1"/>
    <property type="molecule type" value="Genomic_DNA"/>
</dbReference>
<evidence type="ECO:0000313" key="4">
    <source>
        <dbReference type="EMBL" id="RCV42751.1"/>
    </source>
</evidence>
<accession>A0A368SK38</accession>
<dbReference type="Pfam" id="PF00067">
    <property type="entry name" value="p450"/>
    <property type="match status" value="1"/>
</dbReference>
<dbReference type="AlphaFoldDB" id="A0A368SK38"/>
<dbReference type="Gene3D" id="1.10.630.10">
    <property type="entry name" value="Cytochrome P450"/>
    <property type="match status" value="1"/>
</dbReference>
<dbReference type="GO" id="GO:0004497">
    <property type="term" value="F:monooxygenase activity"/>
    <property type="evidence" value="ECO:0007669"/>
    <property type="project" value="InterPro"/>
</dbReference>
<reference evidence="4" key="1">
    <citation type="journal article" date="2012" name="Nat. Biotechnol.">
        <title>Reference genome sequence of the model plant Setaria.</title>
        <authorList>
            <person name="Bennetzen J.L."/>
            <person name="Schmutz J."/>
            <person name="Wang H."/>
            <person name="Percifield R."/>
            <person name="Hawkins J."/>
            <person name="Pontaroli A.C."/>
            <person name="Estep M."/>
            <person name="Feng L."/>
            <person name="Vaughn J.N."/>
            <person name="Grimwood J."/>
            <person name="Jenkins J."/>
            <person name="Barry K."/>
            <person name="Lindquist E."/>
            <person name="Hellsten U."/>
            <person name="Deshpande S."/>
            <person name="Wang X."/>
            <person name="Wu X."/>
            <person name="Mitros T."/>
            <person name="Triplett J."/>
            <person name="Yang X."/>
            <person name="Ye C.Y."/>
            <person name="Mauro-Herrera M."/>
            <person name="Wang L."/>
            <person name="Li P."/>
            <person name="Sharma M."/>
            <person name="Sharma R."/>
            <person name="Ronald P.C."/>
            <person name="Panaud O."/>
            <person name="Kellogg E.A."/>
            <person name="Brutnell T.P."/>
            <person name="Doust A.N."/>
            <person name="Tuskan G.A."/>
            <person name="Rokhsar D."/>
            <person name="Devos K.M."/>
        </authorList>
    </citation>
    <scope>NUCLEOTIDE SEQUENCE [LARGE SCALE GENOMIC DNA]</scope>
    <source>
        <strain evidence="4">Yugu1</strain>
    </source>
</reference>
<keyword evidence="3" id="KW-0408">Iron</keyword>
<comment type="similarity">
    <text evidence="1">Belongs to the cytochrome P450 family.</text>
</comment>
<name>A0A368SK38_SETIT</name>
<dbReference type="PANTHER" id="PTHR47955:SF11">
    <property type="entry name" value="4-HYDROXYPHENYLACETALDEHYDE OXIME MONOOXYGENASE"/>
    <property type="match status" value="1"/>
</dbReference>
<dbReference type="PANTHER" id="PTHR47955">
    <property type="entry name" value="CYTOCHROME P450 FAMILY 71 PROTEIN"/>
    <property type="match status" value="1"/>
</dbReference>
<keyword evidence="2" id="KW-0479">Metal-binding</keyword>
<dbReference type="InterPro" id="IPR001128">
    <property type="entry name" value="Cyt_P450"/>
</dbReference>
<dbReference type="InterPro" id="IPR036396">
    <property type="entry name" value="Cyt_P450_sf"/>
</dbReference>
<evidence type="ECO:0000256" key="2">
    <source>
        <dbReference type="ARBA" id="ARBA00022723"/>
    </source>
</evidence>